<dbReference type="OrthoDB" id="4376109at2"/>
<proteinExistence type="predicted"/>
<dbReference type="SUPFAM" id="SSF49373">
    <property type="entry name" value="Invasin/intimin cell-adhesion fragments"/>
    <property type="match status" value="1"/>
</dbReference>
<protein>
    <submittedName>
        <fullName evidence="1">N-acetylmuramoyl-L-alanine amidase family protein</fullName>
    </submittedName>
</protein>
<dbReference type="InterPro" id="IPR008964">
    <property type="entry name" value="Invasin/intimin_cell_adhesion"/>
</dbReference>
<sequence>MKRFIPSVCLSICIGSSFLIAGCGNNSSPIENSFTNAEGKAEVVTELYSSTDIGDVYNSDVDLSSSFDVNSIEKKMTELAMANSGVDSEENLERHLIVTPADMDIELQFKVPVESIFLEGGVYTNVSNIAIWTSENPDIAGVTQGEITAYKVGETNITVSYRDITKTVHVNVVEKTKWEEKDGSWYYYDANGKKTTGWKSIDGSWYYLSNNGSMLTGWQKIKDNTYYFHSTGPMAQGKWVQNPDDKAWYYFNYNGKMATHKWIKDGANTYYVHGNGKMAVDEWINPDEGLWYYMLMDGKMARDRAIDIKGISYQFDKDGKCLNPDGN</sequence>
<dbReference type="PROSITE" id="PS51170">
    <property type="entry name" value="CW"/>
    <property type="match status" value="4"/>
</dbReference>
<dbReference type="PROSITE" id="PS51257">
    <property type="entry name" value="PROKAR_LIPOPROTEIN"/>
    <property type="match status" value="1"/>
</dbReference>
<evidence type="ECO:0000313" key="2">
    <source>
        <dbReference type="Proteomes" id="UP000265562"/>
    </source>
</evidence>
<evidence type="ECO:0000313" key="1">
    <source>
        <dbReference type="EMBL" id="AYA99925.1"/>
    </source>
</evidence>
<dbReference type="KEGG" id="lua:D4A81_08235"/>
<dbReference type="SUPFAM" id="SSF69360">
    <property type="entry name" value="Cell wall binding repeat"/>
    <property type="match status" value="1"/>
</dbReference>
<dbReference type="Pfam" id="PF01473">
    <property type="entry name" value="Choline_bind_1"/>
    <property type="match status" value="2"/>
</dbReference>
<dbReference type="Gene3D" id="2.60.40.1080">
    <property type="match status" value="1"/>
</dbReference>
<dbReference type="InterPro" id="IPR018337">
    <property type="entry name" value="Cell_wall/Cho-bd_repeat"/>
</dbReference>
<dbReference type="Pfam" id="PF19127">
    <property type="entry name" value="Choline_bind_3"/>
    <property type="match status" value="1"/>
</dbReference>
<name>A0A385Q122_9FIRM</name>
<dbReference type="RefSeq" id="WP_111524346.1">
    <property type="nucleotide sequence ID" value="NZ_CP032364.1"/>
</dbReference>
<dbReference type="Gene3D" id="2.10.270.10">
    <property type="entry name" value="Cholin Binding"/>
    <property type="match status" value="1"/>
</dbReference>
<dbReference type="Gene3D" id="2.10.270.20">
    <property type="match status" value="1"/>
</dbReference>
<accession>A0A385Q122</accession>
<dbReference type="AlphaFoldDB" id="A0A385Q122"/>
<dbReference type="Proteomes" id="UP000265562">
    <property type="component" value="Chromosome"/>
</dbReference>
<gene>
    <name evidence="1" type="ORF">D4A81_08235</name>
</gene>
<organism evidence="1 2">
    <name type="scientific">Lachnoanaerobaculum umeaense</name>
    <dbReference type="NCBI Taxonomy" id="617123"/>
    <lineage>
        <taxon>Bacteria</taxon>
        <taxon>Bacillati</taxon>
        <taxon>Bacillota</taxon>
        <taxon>Clostridia</taxon>
        <taxon>Lachnospirales</taxon>
        <taxon>Lachnospiraceae</taxon>
        <taxon>Lachnoanaerobaculum</taxon>
    </lineage>
</organism>
<dbReference type="EMBL" id="CP032364">
    <property type="protein sequence ID" value="AYA99925.1"/>
    <property type="molecule type" value="Genomic_DNA"/>
</dbReference>
<keyword evidence="2" id="KW-1185">Reference proteome</keyword>
<reference evidence="1 2" key="1">
    <citation type="submission" date="2018-09" db="EMBL/GenBank/DDBJ databases">
        <title>Genome sequencing of Lachnoanaerobaculum umeaense DSM 23576.</title>
        <authorList>
            <person name="Kook J.-K."/>
            <person name="Park S.-N."/>
            <person name="Lim Y.K."/>
        </authorList>
    </citation>
    <scope>NUCLEOTIDE SEQUENCE [LARGE SCALE GENOMIC DNA]</scope>
    <source>
        <strain evidence="2">DSM 23576 \ CCUG 58757</strain>
    </source>
</reference>